<proteinExistence type="predicted"/>
<dbReference type="InterPro" id="IPR056884">
    <property type="entry name" value="NPHP3-like_N"/>
</dbReference>
<comment type="caution">
    <text evidence="3">The sequence shown here is derived from an EMBL/GenBank/DDBJ whole genome shotgun (WGS) entry which is preliminary data.</text>
</comment>
<keyword evidence="1" id="KW-0677">Repeat</keyword>
<dbReference type="PANTHER" id="PTHR10039">
    <property type="entry name" value="AMELOGENIN"/>
    <property type="match status" value="1"/>
</dbReference>
<dbReference type="Pfam" id="PF24883">
    <property type="entry name" value="NPHP3_N"/>
    <property type="match status" value="1"/>
</dbReference>
<dbReference type="EMBL" id="JANBVN010000066">
    <property type="protein sequence ID" value="KAJ9151046.1"/>
    <property type="molecule type" value="Genomic_DNA"/>
</dbReference>
<dbReference type="SUPFAM" id="SSF52540">
    <property type="entry name" value="P-loop containing nucleoside triphosphate hydrolases"/>
    <property type="match status" value="1"/>
</dbReference>
<evidence type="ECO:0000259" key="2">
    <source>
        <dbReference type="Pfam" id="PF24883"/>
    </source>
</evidence>
<accession>A0AA38RJS9</accession>
<dbReference type="Gene3D" id="3.40.50.300">
    <property type="entry name" value="P-loop containing nucleotide triphosphate hydrolases"/>
    <property type="match status" value="1"/>
</dbReference>
<feature type="domain" description="Nephrocystin 3-like N-terminal" evidence="2">
    <location>
        <begin position="138"/>
        <end position="296"/>
    </location>
</feature>
<gene>
    <name evidence="3" type="ORF">NKR19_g5025</name>
</gene>
<name>A0AA38RJS9_9PEZI</name>
<organism evidence="3 4">
    <name type="scientific">Coniochaeta hoffmannii</name>
    <dbReference type="NCBI Taxonomy" id="91930"/>
    <lineage>
        <taxon>Eukaryota</taxon>
        <taxon>Fungi</taxon>
        <taxon>Dikarya</taxon>
        <taxon>Ascomycota</taxon>
        <taxon>Pezizomycotina</taxon>
        <taxon>Sordariomycetes</taxon>
        <taxon>Sordariomycetidae</taxon>
        <taxon>Coniochaetales</taxon>
        <taxon>Coniochaetaceae</taxon>
        <taxon>Coniochaeta</taxon>
    </lineage>
</organism>
<dbReference type="Proteomes" id="UP001174691">
    <property type="component" value="Unassembled WGS sequence"/>
</dbReference>
<protein>
    <submittedName>
        <fullName evidence="3">1-alkyl-2-acetylglycerophosphocholine esterase</fullName>
    </submittedName>
</protein>
<keyword evidence="4" id="KW-1185">Reference proteome</keyword>
<dbReference type="AlphaFoldDB" id="A0AA38RJS9"/>
<evidence type="ECO:0000313" key="4">
    <source>
        <dbReference type="Proteomes" id="UP001174691"/>
    </source>
</evidence>
<reference evidence="3" key="1">
    <citation type="submission" date="2022-07" db="EMBL/GenBank/DDBJ databases">
        <title>Fungi with potential for degradation of polypropylene.</title>
        <authorList>
            <person name="Gostincar C."/>
        </authorList>
    </citation>
    <scope>NUCLEOTIDE SEQUENCE</scope>
    <source>
        <strain evidence="3">EXF-13287</strain>
    </source>
</reference>
<evidence type="ECO:0000256" key="1">
    <source>
        <dbReference type="ARBA" id="ARBA00022737"/>
    </source>
</evidence>
<sequence length="389" mass="42963">MADPLSTAASVAGLVSLAIQLSQLSFYTADLSATLSGPGVSNSTVRDCEEELTALKTVLSEKLQKRGIRGKLEMLSWPFSEADTVAKVEKLHRFSSLFSSSLMADNLTVSLASYRQLRDIKDVDEFEALLRWFEPKCTRRALLESPTFREWRDGYAPNPPKPLWACGPPGCGKTLLSAAIADDILNSGSNATVAYHFFRDDQPESLVDVLRHLVYQQLSQPTGISKVALDLHRKSKSYNAMLLPKDLINVLCDVASTSGRSYLILDGIDEFPHFSKLLKHLPRLAEAGTHVLVASRDLPSIKSLLSDAIHLDARAGADDVKAYVEWRLEEEADLDDTVFTDDLKQDICTKLAEHVNGSFLLSRLLMDLVCAATTVKKLQSRNKAKTAQR</sequence>
<evidence type="ECO:0000313" key="3">
    <source>
        <dbReference type="EMBL" id="KAJ9151046.1"/>
    </source>
</evidence>
<dbReference type="InterPro" id="IPR027417">
    <property type="entry name" value="P-loop_NTPase"/>
</dbReference>
<dbReference type="PANTHER" id="PTHR10039:SF14">
    <property type="entry name" value="NACHT DOMAIN-CONTAINING PROTEIN"/>
    <property type="match status" value="1"/>
</dbReference>